<evidence type="ECO:0000313" key="12">
    <source>
        <dbReference type="Proteomes" id="UP000544122"/>
    </source>
</evidence>
<evidence type="ECO:0000256" key="1">
    <source>
        <dbReference type="ARBA" id="ARBA00004442"/>
    </source>
</evidence>
<evidence type="ECO:0000259" key="10">
    <source>
        <dbReference type="PROSITE" id="PS51779"/>
    </source>
</evidence>
<gene>
    <name evidence="11" type="ORF">HCN58_05380</name>
</gene>
<dbReference type="InterPro" id="IPR034746">
    <property type="entry name" value="POTRA"/>
</dbReference>
<comment type="caution">
    <text evidence="11">The sequence shown here is derived from an EMBL/GenBank/DDBJ whole genome shotgun (WGS) entry which is preliminary data.</text>
</comment>
<dbReference type="Gene3D" id="2.40.160.50">
    <property type="entry name" value="membrane protein fhac: a member of the omp85/tpsb transporter family"/>
    <property type="match status" value="1"/>
</dbReference>
<evidence type="ECO:0000256" key="5">
    <source>
        <dbReference type="ARBA" id="ARBA00022692"/>
    </source>
</evidence>
<dbReference type="PANTHER" id="PTHR34597">
    <property type="entry name" value="SLR1661 PROTEIN"/>
    <property type="match status" value="1"/>
</dbReference>
<dbReference type="InterPro" id="IPR013686">
    <property type="entry name" value="Polypept-transport_assoc_ShlB"/>
</dbReference>
<dbReference type="Gene3D" id="3.10.20.310">
    <property type="entry name" value="membrane protein fhac"/>
    <property type="match status" value="1"/>
</dbReference>
<dbReference type="GO" id="GO:0008320">
    <property type="term" value="F:protein transmembrane transporter activity"/>
    <property type="evidence" value="ECO:0007669"/>
    <property type="project" value="TreeGrafter"/>
</dbReference>
<sequence length="599" mass="64336">MKNQMASGSTYDLGSSSVQLRKPVFSALSRAVIVGLGLWISVACFSAQAQQANQPAYDPRQTEKRFEDQQSREGANGRPRLPSPQFAGTEGEGDTRPLFVLRRVSISGAVAIPQDRLVTAYQPYIGKKVSQANLAAMANSVSEVYRAAGFHLSRAIIPPQDVQSGELRIQVVEGSITELTLKGDGADEFGVRPMLDAVLAERPSRLATLERQLLLINGRPGVHVVDTAIEEIGTTTGHFRLIVSVKTWHVFTSFGIDNLGSSSVGPWQSYGTAAFNSYLAPGDSLVLNLSTTPGDPRQLAFGRLSYEVPVGTDGARIGASGYYSEVWPGDYRHLYSDNIKTESFEFHGSIAPLQSQKSSLTLTAAAGFTNATENDVFGPIYADRIRIASLTSDYRLQDDFGGTNYLTVNYRQGLDILGASHRGDDDLSRVGASGKFSALNFWFTRYQTLTDAWSVKLAAAGQAASGPLFTSQQFYLGGIAFGRGYGSAEISGDNGVAGTVELRFDQKTNLQYLSGYQLYGFVDSGVAWNDGYRLSDGLSLTSAGGGVRFFFAEGLQADIGAAVPLSYGAPDNPGRGARVLFSLTSALKLCPVRATTRCL</sequence>
<protein>
    <submittedName>
        <fullName evidence="11">ShlB/FhaC/HecB family hemolysin secretion/activation protein</fullName>
    </submittedName>
</protein>
<feature type="region of interest" description="Disordered" evidence="9">
    <location>
        <begin position="53"/>
        <end position="93"/>
    </location>
</feature>
<evidence type="ECO:0000256" key="3">
    <source>
        <dbReference type="ARBA" id="ARBA00022448"/>
    </source>
</evidence>
<keyword evidence="6" id="KW-0653">Protein transport</keyword>
<dbReference type="Pfam" id="PF08479">
    <property type="entry name" value="POTRA_2"/>
    <property type="match status" value="1"/>
</dbReference>
<comment type="similarity">
    <text evidence="2">Belongs to the TPS (TC 1.B.20) family.</text>
</comment>
<dbReference type="AlphaFoldDB" id="A0A7Y4LUU3"/>
<dbReference type="PANTHER" id="PTHR34597:SF6">
    <property type="entry name" value="BLR6126 PROTEIN"/>
    <property type="match status" value="1"/>
</dbReference>
<keyword evidence="4" id="KW-1134">Transmembrane beta strand</keyword>
<dbReference type="PROSITE" id="PS51779">
    <property type="entry name" value="POTRA"/>
    <property type="match status" value="1"/>
</dbReference>
<keyword evidence="12" id="KW-1185">Reference proteome</keyword>
<dbReference type="GO" id="GO:0098046">
    <property type="term" value="C:type V protein secretion system complex"/>
    <property type="evidence" value="ECO:0007669"/>
    <property type="project" value="TreeGrafter"/>
</dbReference>
<feature type="compositionally biased region" description="Basic and acidic residues" evidence="9">
    <location>
        <begin position="60"/>
        <end position="71"/>
    </location>
</feature>
<organism evidence="11 12">
    <name type="scientific">Bradyrhizobium australiense</name>
    <dbReference type="NCBI Taxonomy" id="2721161"/>
    <lineage>
        <taxon>Bacteria</taxon>
        <taxon>Pseudomonadati</taxon>
        <taxon>Pseudomonadota</taxon>
        <taxon>Alphaproteobacteria</taxon>
        <taxon>Hyphomicrobiales</taxon>
        <taxon>Nitrobacteraceae</taxon>
        <taxon>Bradyrhizobium</taxon>
    </lineage>
</organism>
<name>A0A7Y4LUU3_9BRAD</name>
<evidence type="ECO:0000313" key="11">
    <source>
        <dbReference type="EMBL" id="NOJ39045.1"/>
    </source>
</evidence>
<accession>A0A7Y4LUU3</accession>
<dbReference type="EMBL" id="JAAVLX010000002">
    <property type="protein sequence ID" value="NOJ39045.1"/>
    <property type="molecule type" value="Genomic_DNA"/>
</dbReference>
<dbReference type="InterPro" id="IPR051544">
    <property type="entry name" value="TPS_OM_transporter"/>
</dbReference>
<comment type="subcellular location">
    <subcellularLocation>
        <location evidence="1">Cell outer membrane</location>
    </subcellularLocation>
</comment>
<evidence type="ECO:0000256" key="6">
    <source>
        <dbReference type="ARBA" id="ARBA00022927"/>
    </source>
</evidence>
<dbReference type="InterPro" id="IPR005565">
    <property type="entry name" value="Hemolysn_activator_HlyB_C"/>
</dbReference>
<dbReference type="GO" id="GO:0046819">
    <property type="term" value="P:protein secretion by the type V secretion system"/>
    <property type="evidence" value="ECO:0007669"/>
    <property type="project" value="TreeGrafter"/>
</dbReference>
<reference evidence="11 12" key="1">
    <citation type="submission" date="2020-03" db="EMBL/GenBank/DDBJ databases">
        <title>Bradyrhizobium diversity isolated from nodules of Indigofera sp.</title>
        <authorList>
            <person name="Klepa M."/>
            <person name="Helene L."/>
            <person name="Hungria M."/>
        </authorList>
    </citation>
    <scope>NUCLEOTIDE SEQUENCE [LARGE SCALE GENOMIC DNA]</scope>
    <source>
        <strain evidence="11 12">WSM 1791</strain>
    </source>
</reference>
<keyword evidence="3" id="KW-0813">Transport</keyword>
<evidence type="ECO:0000256" key="2">
    <source>
        <dbReference type="ARBA" id="ARBA00009055"/>
    </source>
</evidence>
<evidence type="ECO:0000256" key="8">
    <source>
        <dbReference type="ARBA" id="ARBA00023237"/>
    </source>
</evidence>
<evidence type="ECO:0000256" key="9">
    <source>
        <dbReference type="SAM" id="MobiDB-lite"/>
    </source>
</evidence>
<feature type="domain" description="POTRA" evidence="10">
    <location>
        <begin position="99"/>
        <end position="174"/>
    </location>
</feature>
<proteinExistence type="inferred from homology"/>
<keyword evidence="5" id="KW-0812">Transmembrane</keyword>
<dbReference type="Pfam" id="PF03865">
    <property type="entry name" value="ShlB"/>
    <property type="match status" value="1"/>
</dbReference>
<evidence type="ECO:0000256" key="4">
    <source>
        <dbReference type="ARBA" id="ARBA00022452"/>
    </source>
</evidence>
<keyword evidence="7" id="KW-0472">Membrane</keyword>
<dbReference type="GO" id="GO:0009279">
    <property type="term" value="C:cell outer membrane"/>
    <property type="evidence" value="ECO:0007669"/>
    <property type="project" value="UniProtKB-SubCell"/>
</dbReference>
<keyword evidence="8" id="KW-0998">Cell outer membrane</keyword>
<dbReference type="Proteomes" id="UP000544122">
    <property type="component" value="Unassembled WGS sequence"/>
</dbReference>
<evidence type="ECO:0000256" key="7">
    <source>
        <dbReference type="ARBA" id="ARBA00023136"/>
    </source>
</evidence>